<protein>
    <submittedName>
        <fullName evidence="2">Uncharacterized protein DUF4139</fullName>
    </submittedName>
</protein>
<dbReference type="Proteomes" id="UP000245489">
    <property type="component" value="Unassembled WGS sequence"/>
</dbReference>
<name>A0A316EEL4_9BACT</name>
<dbReference type="OrthoDB" id="634585at2"/>
<evidence type="ECO:0000313" key="2">
    <source>
        <dbReference type="EMBL" id="PWK29466.1"/>
    </source>
</evidence>
<proteinExistence type="predicted"/>
<comment type="caution">
    <text evidence="2">The sequence shown here is derived from an EMBL/GenBank/DDBJ whole genome shotgun (WGS) entry which is preliminary data.</text>
</comment>
<evidence type="ECO:0000259" key="1">
    <source>
        <dbReference type="Pfam" id="PF13598"/>
    </source>
</evidence>
<organism evidence="2 3">
    <name type="scientific">Arcicella aurantiaca</name>
    <dbReference type="NCBI Taxonomy" id="591202"/>
    <lineage>
        <taxon>Bacteria</taxon>
        <taxon>Pseudomonadati</taxon>
        <taxon>Bacteroidota</taxon>
        <taxon>Cytophagia</taxon>
        <taxon>Cytophagales</taxon>
        <taxon>Flectobacillaceae</taxon>
        <taxon>Arcicella</taxon>
    </lineage>
</organism>
<sequence>MALRNFILIFKVYLVCIVFVQTEPTVDAQKSYKIQKKPSGVGRDTLFVSISRNEKVDIKRTITGNTKRIVGKKVLEYRAYRIEFKNPKKSSLRLKVEDLFPHAKDGLVEVEILESSDAEIDFTRGRLAWSFRLKPNEKKNLEVKYNVTYPKNKIILGIENVLQIQANIRKTV</sequence>
<dbReference type="InterPro" id="IPR037291">
    <property type="entry name" value="DUF4139"/>
</dbReference>
<evidence type="ECO:0000313" key="3">
    <source>
        <dbReference type="Proteomes" id="UP000245489"/>
    </source>
</evidence>
<dbReference type="RefSeq" id="WP_109741087.1">
    <property type="nucleotide sequence ID" value="NZ_QGGO01000001.1"/>
</dbReference>
<dbReference type="Pfam" id="PF13598">
    <property type="entry name" value="DUF4139"/>
    <property type="match status" value="1"/>
</dbReference>
<dbReference type="EMBL" id="QGGO01000001">
    <property type="protein sequence ID" value="PWK29466.1"/>
    <property type="molecule type" value="Genomic_DNA"/>
</dbReference>
<feature type="domain" description="DUF4139" evidence="1">
    <location>
        <begin position="58"/>
        <end position="151"/>
    </location>
</feature>
<keyword evidence="3" id="KW-1185">Reference proteome</keyword>
<gene>
    <name evidence="2" type="ORF">LV89_00306</name>
</gene>
<accession>A0A316EEL4</accession>
<dbReference type="AlphaFoldDB" id="A0A316EEL4"/>
<reference evidence="2 3" key="1">
    <citation type="submission" date="2018-05" db="EMBL/GenBank/DDBJ databases">
        <title>Genomic Encyclopedia of Archaeal and Bacterial Type Strains, Phase II (KMG-II): from individual species to whole genera.</title>
        <authorList>
            <person name="Goeker M."/>
        </authorList>
    </citation>
    <scope>NUCLEOTIDE SEQUENCE [LARGE SCALE GENOMIC DNA]</scope>
    <source>
        <strain evidence="2 3">DSM 22214</strain>
    </source>
</reference>